<dbReference type="PANTHER" id="PTHR44809:SF1">
    <property type="entry name" value="PROTEIN O-MANNOSYL-TRANSFERASE TMTC1"/>
    <property type="match status" value="1"/>
</dbReference>
<keyword evidence="3" id="KW-1185">Reference proteome</keyword>
<feature type="repeat" description="TPR" evidence="1">
    <location>
        <begin position="81"/>
        <end position="114"/>
    </location>
</feature>
<gene>
    <name evidence="2" type="ORF">ACFPB0_06945</name>
</gene>
<keyword evidence="1" id="KW-0802">TPR repeat</keyword>
<dbReference type="InterPro" id="IPR011990">
    <property type="entry name" value="TPR-like_helical_dom_sf"/>
</dbReference>
<dbReference type="PANTHER" id="PTHR44809">
    <property type="match status" value="1"/>
</dbReference>
<dbReference type="EMBL" id="JBHSGQ010000003">
    <property type="protein sequence ID" value="MFC4725020.1"/>
    <property type="molecule type" value="Genomic_DNA"/>
</dbReference>
<sequence>MTMLLDLDAELAKGVEEVINPSEEARAASIPGLDLDASPAAKSDPKVAARLRRAMGLVDDGKAAEGARIILKLLDTHPDHPVVNQAMGMALEHLGRLSKALEFYERALQRDPSNAEVYKSLGMLASKLGLLPTAEKFMRIYLKIAPDAKGGTVQLAGILRDQAKFEDAIELLRQAIYGDQENADLWNAMGTTVMESGEAAEAITFHAEALRLRPGYARAAHNLAHALELTGDVEGALTHFKAAIDSAEAEADRVISTHGYSHTLLSAGRLPEGWELYQARLNMHYRFATNFLIPARPWDGADRAELKGKTLVVVGEQGVGDEVLFANTFHDAQEAVGPDGELRIACEKRLVPLMQRSFPNARVERHYTVEREGRQHRHAPDLFKDGKVNLWAPAGNLCRAFRASTDDFPSQAGFLTADPARVERFREQLAALGPGRKVGILWKSLKMNAARSKHFAPFEMWKPVLKTPGAIFINLQYGEVDEELAEAEARFGVKIHQLQGIDLKDDLDGVAALGKACDLVMGPMNATTNLTAAVGGLVWFIRPINVAWTMLGEPEMLWYPGSRTFAGERYRDWAGGMKRMAGEFRAFVDAHARNAA</sequence>
<dbReference type="PROSITE" id="PS50005">
    <property type="entry name" value="TPR"/>
    <property type="match status" value="2"/>
</dbReference>
<dbReference type="Proteomes" id="UP001596024">
    <property type="component" value="Unassembled WGS sequence"/>
</dbReference>
<evidence type="ECO:0000313" key="3">
    <source>
        <dbReference type="Proteomes" id="UP001596024"/>
    </source>
</evidence>
<dbReference type="SUPFAM" id="SSF48452">
    <property type="entry name" value="TPR-like"/>
    <property type="match status" value="1"/>
</dbReference>
<dbReference type="Pfam" id="PF13432">
    <property type="entry name" value="TPR_16"/>
    <property type="match status" value="1"/>
</dbReference>
<reference evidence="3" key="1">
    <citation type="journal article" date="2019" name="Int. J. Syst. Evol. Microbiol.">
        <title>The Global Catalogue of Microorganisms (GCM) 10K type strain sequencing project: providing services to taxonomists for standard genome sequencing and annotation.</title>
        <authorList>
            <consortium name="The Broad Institute Genomics Platform"/>
            <consortium name="The Broad Institute Genome Sequencing Center for Infectious Disease"/>
            <person name="Wu L."/>
            <person name="Ma J."/>
        </authorList>
    </citation>
    <scope>NUCLEOTIDE SEQUENCE [LARGE SCALE GENOMIC DNA]</scope>
    <source>
        <strain evidence="3">CCUG 62981</strain>
    </source>
</reference>
<dbReference type="InterPro" id="IPR052943">
    <property type="entry name" value="TMTC_O-mannosyl-trnsfr"/>
</dbReference>
<dbReference type="SUPFAM" id="SSF53756">
    <property type="entry name" value="UDP-Glycosyltransferase/glycogen phosphorylase"/>
    <property type="match status" value="1"/>
</dbReference>
<feature type="repeat" description="TPR" evidence="1">
    <location>
        <begin position="183"/>
        <end position="216"/>
    </location>
</feature>
<comment type="caution">
    <text evidence="2">The sequence shown here is derived from an EMBL/GenBank/DDBJ whole genome shotgun (WGS) entry which is preliminary data.</text>
</comment>
<evidence type="ECO:0000256" key="1">
    <source>
        <dbReference type="PROSITE-ProRule" id="PRU00339"/>
    </source>
</evidence>
<dbReference type="SMART" id="SM00028">
    <property type="entry name" value="TPR"/>
    <property type="match status" value="4"/>
</dbReference>
<organism evidence="2 3">
    <name type="scientific">Glycocaulis abyssi</name>
    <dbReference type="NCBI Taxonomy" id="1433403"/>
    <lineage>
        <taxon>Bacteria</taxon>
        <taxon>Pseudomonadati</taxon>
        <taxon>Pseudomonadota</taxon>
        <taxon>Alphaproteobacteria</taxon>
        <taxon>Maricaulales</taxon>
        <taxon>Maricaulaceae</taxon>
        <taxon>Glycocaulis</taxon>
    </lineage>
</organism>
<accession>A0ABV9NAZ1</accession>
<dbReference type="Gene3D" id="1.25.40.10">
    <property type="entry name" value="Tetratricopeptide repeat domain"/>
    <property type="match status" value="1"/>
</dbReference>
<proteinExistence type="predicted"/>
<dbReference type="Pfam" id="PF00515">
    <property type="entry name" value="TPR_1"/>
    <property type="match status" value="1"/>
</dbReference>
<name>A0ABV9NAZ1_9PROT</name>
<evidence type="ECO:0000313" key="2">
    <source>
        <dbReference type="EMBL" id="MFC4725020.1"/>
    </source>
</evidence>
<protein>
    <submittedName>
        <fullName evidence="2">Tetratricopeptide repeat protein</fullName>
    </submittedName>
</protein>
<dbReference type="InterPro" id="IPR019734">
    <property type="entry name" value="TPR_rpt"/>
</dbReference>
<dbReference type="RefSeq" id="WP_371392274.1">
    <property type="nucleotide sequence ID" value="NZ_CP163421.1"/>
</dbReference>